<evidence type="ECO:0000256" key="3">
    <source>
        <dbReference type="ARBA" id="ARBA00022475"/>
    </source>
</evidence>
<protein>
    <submittedName>
        <fullName evidence="10">ABC transporter substrate-binding protein</fullName>
    </submittedName>
</protein>
<evidence type="ECO:0000259" key="9">
    <source>
        <dbReference type="Pfam" id="PF12704"/>
    </source>
</evidence>
<dbReference type="Pfam" id="PF12704">
    <property type="entry name" value="MacB_PCD"/>
    <property type="match status" value="1"/>
</dbReference>
<evidence type="ECO:0000256" key="2">
    <source>
        <dbReference type="ARBA" id="ARBA00005236"/>
    </source>
</evidence>
<evidence type="ECO:0000256" key="6">
    <source>
        <dbReference type="ARBA" id="ARBA00023136"/>
    </source>
</evidence>
<evidence type="ECO:0000256" key="1">
    <source>
        <dbReference type="ARBA" id="ARBA00004651"/>
    </source>
</evidence>
<dbReference type="Proteomes" id="UP000177230">
    <property type="component" value="Unassembled WGS sequence"/>
</dbReference>
<evidence type="ECO:0000259" key="8">
    <source>
        <dbReference type="Pfam" id="PF02687"/>
    </source>
</evidence>
<name>A0A1F5RCA7_9BACT</name>
<dbReference type="InterPro" id="IPR051447">
    <property type="entry name" value="Lipoprotein-release_system"/>
</dbReference>
<dbReference type="PANTHER" id="PTHR30489">
    <property type="entry name" value="LIPOPROTEIN-RELEASING SYSTEM TRANSMEMBRANE PROTEIN LOLE"/>
    <property type="match status" value="1"/>
</dbReference>
<keyword evidence="4 7" id="KW-0812">Transmembrane</keyword>
<keyword evidence="3" id="KW-1003">Cell membrane</keyword>
<evidence type="ECO:0000256" key="5">
    <source>
        <dbReference type="ARBA" id="ARBA00022989"/>
    </source>
</evidence>
<dbReference type="InterPro" id="IPR025857">
    <property type="entry name" value="MacB_PCD"/>
</dbReference>
<proteinExistence type="inferred from homology"/>
<sequence length="416" mass="44759">MKNIIKISWRNLLRYTRRTLLTSSLIAVGVALVIIFGGIGASFKDEVIGTITNSNLGDIQIHKKGYVGSMDNLPLDIAIPEQGLNKIRSLLDANPEVKAYSERIRFGAMVSNFAQTTSMRLTAVYPEKESSTCPALTERIKEGNSDPKTFVQPGSIVIPANIATGMNLKIGDDAVLVATNKDGSVNGVTFKISGISENILGPQGKDGYIHIDDAVSLLRIENGEITEIAVKLNDFDKLKKVYSRLKGELAEIPGGNSGKPAFEVHSWEELSPFSSIVKIVTLLIMVVRLVLVSIVLISILNVMMMSVYERIGEIGTIASIGTPPSKILALFLTEGLLLGFFSALAGIIFGTGLLMIVAAAKLNFVFGMMKLSLSPQIPTAEIILSLIIVVVISALASLQPALKASKMEPVEALRHV</sequence>
<feature type="transmembrane region" description="Helical" evidence="7">
    <location>
        <begin position="380"/>
        <end position="398"/>
    </location>
</feature>
<dbReference type="EMBL" id="MFFM01000034">
    <property type="protein sequence ID" value="OGF12038.1"/>
    <property type="molecule type" value="Genomic_DNA"/>
</dbReference>
<keyword evidence="6 7" id="KW-0472">Membrane</keyword>
<dbReference type="InterPro" id="IPR003838">
    <property type="entry name" value="ABC3_permease_C"/>
</dbReference>
<dbReference type="PANTHER" id="PTHR30489:SF0">
    <property type="entry name" value="LIPOPROTEIN-RELEASING SYSTEM TRANSMEMBRANE PROTEIN LOLE"/>
    <property type="match status" value="1"/>
</dbReference>
<evidence type="ECO:0000313" key="10">
    <source>
        <dbReference type="EMBL" id="OGF12038.1"/>
    </source>
</evidence>
<evidence type="ECO:0000256" key="7">
    <source>
        <dbReference type="SAM" id="Phobius"/>
    </source>
</evidence>
<feature type="domain" description="MacB-like periplasmic core" evidence="9">
    <location>
        <begin position="19"/>
        <end position="246"/>
    </location>
</feature>
<feature type="domain" description="ABC3 transporter permease C-terminal" evidence="8">
    <location>
        <begin position="289"/>
        <end position="409"/>
    </location>
</feature>
<dbReference type="Pfam" id="PF02687">
    <property type="entry name" value="FtsX"/>
    <property type="match status" value="1"/>
</dbReference>
<gene>
    <name evidence="10" type="ORF">A2024_03355</name>
</gene>
<feature type="transmembrane region" description="Helical" evidence="7">
    <location>
        <begin position="20"/>
        <end position="43"/>
    </location>
</feature>
<organism evidence="10 11">
    <name type="scientific">Candidatus Edwardsbacteria bacterium GWF2_54_11</name>
    <dbReference type="NCBI Taxonomy" id="1817851"/>
    <lineage>
        <taxon>Bacteria</taxon>
        <taxon>Candidatus Edwardsiibacteriota</taxon>
    </lineage>
</organism>
<comment type="similarity">
    <text evidence="2">Belongs to the ABC-4 integral membrane protein family. LolC/E subfamily.</text>
</comment>
<dbReference type="GO" id="GO:0044874">
    <property type="term" value="P:lipoprotein localization to outer membrane"/>
    <property type="evidence" value="ECO:0007669"/>
    <property type="project" value="TreeGrafter"/>
</dbReference>
<accession>A0A1F5RCA7</accession>
<comment type="caution">
    <text evidence="10">The sequence shown here is derived from an EMBL/GenBank/DDBJ whole genome shotgun (WGS) entry which is preliminary data.</text>
</comment>
<keyword evidence="5 7" id="KW-1133">Transmembrane helix</keyword>
<evidence type="ECO:0000256" key="4">
    <source>
        <dbReference type="ARBA" id="ARBA00022692"/>
    </source>
</evidence>
<dbReference type="AlphaFoldDB" id="A0A1F5RCA7"/>
<reference evidence="10 11" key="1">
    <citation type="journal article" date="2016" name="Nat. Commun.">
        <title>Thousands of microbial genomes shed light on interconnected biogeochemical processes in an aquifer system.</title>
        <authorList>
            <person name="Anantharaman K."/>
            <person name="Brown C.T."/>
            <person name="Hug L.A."/>
            <person name="Sharon I."/>
            <person name="Castelle C.J."/>
            <person name="Probst A.J."/>
            <person name="Thomas B.C."/>
            <person name="Singh A."/>
            <person name="Wilkins M.J."/>
            <person name="Karaoz U."/>
            <person name="Brodie E.L."/>
            <person name="Williams K.H."/>
            <person name="Hubbard S.S."/>
            <person name="Banfield J.F."/>
        </authorList>
    </citation>
    <scope>NUCLEOTIDE SEQUENCE [LARGE SCALE GENOMIC DNA]</scope>
</reference>
<feature type="transmembrane region" description="Helical" evidence="7">
    <location>
        <begin position="279"/>
        <end position="300"/>
    </location>
</feature>
<feature type="transmembrane region" description="Helical" evidence="7">
    <location>
        <begin position="336"/>
        <end position="360"/>
    </location>
</feature>
<comment type="subcellular location">
    <subcellularLocation>
        <location evidence="1">Cell membrane</location>
        <topology evidence="1">Multi-pass membrane protein</topology>
    </subcellularLocation>
</comment>
<evidence type="ECO:0000313" key="11">
    <source>
        <dbReference type="Proteomes" id="UP000177230"/>
    </source>
</evidence>
<dbReference type="GO" id="GO:0098797">
    <property type="term" value="C:plasma membrane protein complex"/>
    <property type="evidence" value="ECO:0007669"/>
    <property type="project" value="TreeGrafter"/>
</dbReference>